<name>A0A426V3B9_9ACTN</name>
<feature type="domain" description="ATP-grasp" evidence="1">
    <location>
        <begin position="142"/>
        <end position="292"/>
    </location>
</feature>
<dbReference type="InterPro" id="IPR025643">
    <property type="entry name" value="R2K_3"/>
</dbReference>
<dbReference type="OrthoDB" id="5355744at2"/>
<dbReference type="EMBL" id="RSEB01000001">
    <property type="protein sequence ID" value="RRS01318.1"/>
    <property type="molecule type" value="Genomic_DNA"/>
</dbReference>
<dbReference type="RefSeq" id="WP_125245796.1">
    <property type="nucleotide sequence ID" value="NZ_RSEB01000001.1"/>
</dbReference>
<gene>
    <name evidence="2" type="ORF">EIW28_00620</name>
</gene>
<keyword evidence="3" id="KW-1185">Reference proteome</keyword>
<evidence type="ECO:0000313" key="3">
    <source>
        <dbReference type="Proteomes" id="UP000277256"/>
    </source>
</evidence>
<dbReference type="Proteomes" id="UP000277256">
    <property type="component" value="Unassembled WGS sequence"/>
</dbReference>
<sequence length="299" mass="32128">MGSEFEEAPVTALLLCSDPLASARSRRPDPHFARDGEHAATVAVIDHDALVRGDVEDAVRRVPAGLGPAWYRGWMLTASRYADLEAALADRGCLLLTTASAYARAHELPGWYPVFAGHTPASVHTADLAAVEDWLARAAAELGAEAAIVKDFVKSRKDAWDTACHIPDLGDTEQRLRVVNRFMELQGADLYGGVVLRAFEDFAAATGATRQARVWWLDGEPVQTTAHPDTPQVRVSPDLTGLDRAVAALGCRFVTTDLARRSDGVWRVIEVGDGQVSDFPSGTDIGPLIKALTAARPPA</sequence>
<dbReference type="AlphaFoldDB" id="A0A426V3B9"/>
<accession>A0A426V3B9</accession>
<evidence type="ECO:0000313" key="2">
    <source>
        <dbReference type="EMBL" id="RRS01318.1"/>
    </source>
</evidence>
<organism evidence="2 3">
    <name type="scientific">Glycomyces terrestris</name>
    <dbReference type="NCBI Taxonomy" id="2493553"/>
    <lineage>
        <taxon>Bacteria</taxon>
        <taxon>Bacillati</taxon>
        <taxon>Actinomycetota</taxon>
        <taxon>Actinomycetes</taxon>
        <taxon>Glycomycetales</taxon>
        <taxon>Glycomycetaceae</taxon>
        <taxon>Glycomyces</taxon>
    </lineage>
</organism>
<comment type="caution">
    <text evidence="2">The sequence shown here is derived from an EMBL/GenBank/DDBJ whole genome shotgun (WGS) entry which is preliminary data.</text>
</comment>
<reference evidence="2 3" key="1">
    <citation type="submission" date="2018-12" db="EMBL/GenBank/DDBJ databases">
        <title>Glycomyces sp. YIM 121974 draft genome.</title>
        <authorList>
            <person name="Li Q."/>
        </authorList>
    </citation>
    <scope>NUCLEOTIDE SEQUENCE [LARGE SCALE GENOMIC DNA]</scope>
    <source>
        <strain evidence="2 3">YIM 121974</strain>
    </source>
</reference>
<dbReference type="Pfam" id="PF14243">
    <property type="entry name" value="R2K_3"/>
    <property type="match status" value="1"/>
</dbReference>
<protein>
    <recommendedName>
        <fullName evidence="1">ATP-grasp domain-containing protein</fullName>
    </recommendedName>
</protein>
<evidence type="ECO:0000259" key="1">
    <source>
        <dbReference type="Pfam" id="PF14243"/>
    </source>
</evidence>
<proteinExistence type="predicted"/>